<keyword evidence="5" id="KW-0456">Lyase</keyword>
<evidence type="ECO:0000256" key="5">
    <source>
        <dbReference type="ARBA" id="ARBA00023239"/>
    </source>
</evidence>
<dbReference type="EMBL" id="CP134186">
    <property type="protein sequence ID" value="WPB00184.1"/>
    <property type="molecule type" value="Genomic_DNA"/>
</dbReference>
<dbReference type="Proteomes" id="UP000230605">
    <property type="component" value="Chromosome 3"/>
</dbReference>
<dbReference type="GO" id="GO:0046872">
    <property type="term" value="F:metal ion binding"/>
    <property type="evidence" value="ECO:0007669"/>
    <property type="project" value="UniProtKB-KW"/>
</dbReference>
<reference evidence="8 10" key="2">
    <citation type="submission" date="2023-09" db="EMBL/GenBank/DDBJ databases">
        <title>Complete-Gapless Cercospora beticola genome.</title>
        <authorList>
            <person name="Wyatt N.A."/>
            <person name="Spanner R.E."/>
            <person name="Bolton M.D."/>
        </authorList>
    </citation>
    <scope>NUCLEOTIDE SEQUENCE [LARGE SCALE GENOMIC DNA]</scope>
    <source>
        <strain evidence="8">Cb09-40</strain>
    </source>
</reference>
<organism evidence="7 9">
    <name type="scientific">Cercospora beticola</name>
    <name type="common">Sugarbeet leaf spot fungus</name>
    <dbReference type="NCBI Taxonomy" id="122368"/>
    <lineage>
        <taxon>Eukaryota</taxon>
        <taxon>Fungi</taxon>
        <taxon>Dikarya</taxon>
        <taxon>Ascomycota</taxon>
        <taxon>Pezizomycotina</taxon>
        <taxon>Dothideomycetes</taxon>
        <taxon>Dothideomycetidae</taxon>
        <taxon>Mycosphaerellales</taxon>
        <taxon>Mycosphaerellaceae</taxon>
        <taxon>Cercospora</taxon>
    </lineage>
</organism>
<protein>
    <submittedName>
        <fullName evidence="7">Phenylacetaldoxime dehydratase</fullName>
    </submittedName>
</protein>
<sequence>MAETRVLEHAIPPHLRTERTIPAKTPENFMPPFPAYTCRFPETAKDLVMAIFGVQHEGNVKPQGPDYQKLVSFVEKGTEQSKPKYWEAASVIDNRGFSNEVVIPYWEKKADFEQWKDDSGFDDWWASLKAEAERGWFVEVFLPTLDRFETVFSDNVVPEGAAFMRSSVSGEMQQHVYWGSMRDRLAVAQTDQLNGERAFPKSATERAEKEETKGKRVGVSGRQNLAIIRSGQDWSNTTPHERKLYLDTMHPVLTKGMMFLRDEGEEVGCISNRFMDCMHKTEPGKITERTFGLAYFDELSNLEKWSKQHKTHLDIFGRFLQYAKELENNVSLRLFHEVMVVKPEQQFFEYIGCHDTTGMLASL</sequence>
<comment type="cofactor">
    <cofactor evidence="1">
        <name>heme b</name>
        <dbReference type="ChEBI" id="CHEBI:60344"/>
    </cofactor>
</comment>
<accession>A0A2G5I357</accession>
<keyword evidence="3" id="KW-0479">Metal-binding</keyword>
<evidence type="ECO:0000256" key="4">
    <source>
        <dbReference type="ARBA" id="ARBA00023004"/>
    </source>
</evidence>
<proteinExistence type="predicted"/>
<evidence type="ECO:0000256" key="2">
    <source>
        <dbReference type="ARBA" id="ARBA00022617"/>
    </source>
</evidence>
<evidence type="ECO:0000313" key="8">
    <source>
        <dbReference type="EMBL" id="WPB00184.1"/>
    </source>
</evidence>
<feature type="compositionally biased region" description="Basic and acidic residues" evidence="6">
    <location>
        <begin position="203"/>
        <end position="214"/>
    </location>
</feature>
<dbReference type="Pfam" id="PF13816">
    <property type="entry name" value="Dehydratase_hem"/>
    <property type="match status" value="1"/>
</dbReference>
<dbReference type="AlphaFoldDB" id="A0A2G5I357"/>
<dbReference type="OrthoDB" id="3359285at2759"/>
<keyword evidence="10" id="KW-1185">Reference proteome</keyword>
<dbReference type="InterPro" id="IPR025702">
    <property type="entry name" value="OXD"/>
</dbReference>
<evidence type="ECO:0000256" key="1">
    <source>
        <dbReference type="ARBA" id="ARBA00001970"/>
    </source>
</evidence>
<keyword evidence="2" id="KW-0349">Heme</keyword>
<dbReference type="EMBL" id="LKMD01000101">
    <property type="protein sequence ID" value="PIA99181.1"/>
    <property type="molecule type" value="Genomic_DNA"/>
</dbReference>
<dbReference type="GO" id="GO:0016829">
    <property type="term" value="F:lyase activity"/>
    <property type="evidence" value="ECO:0007669"/>
    <property type="project" value="UniProtKB-KW"/>
</dbReference>
<evidence type="ECO:0000313" key="10">
    <source>
        <dbReference type="Proteomes" id="UP001302367"/>
    </source>
</evidence>
<name>A0A2G5I357_CERBT</name>
<keyword evidence="4" id="KW-0408">Iron</keyword>
<reference evidence="7 9" key="1">
    <citation type="submission" date="2015-10" db="EMBL/GenBank/DDBJ databases">
        <title>The cercosporin biosynthetic gene cluster was horizontally transferred to several fungal lineages and shown to be expanded in Cercospora beticola based on microsynteny with recipient genomes.</title>
        <authorList>
            <person name="De Jonge R."/>
            <person name="Ebert M.K."/>
            <person name="Suttle J.C."/>
            <person name="Jurick Ii W.M."/>
            <person name="Secor G.A."/>
            <person name="Thomma B.P."/>
            <person name="Van De Peer Y."/>
            <person name="Bolton M.D."/>
        </authorList>
    </citation>
    <scope>NUCLEOTIDE SEQUENCE [LARGE SCALE GENOMIC DNA]</scope>
    <source>
        <strain evidence="7 9">09-40</strain>
    </source>
</reference>
<dbReference type="Proteomes" id="UP001302367">
    <property type="component" value="Chromosome 3"/>
</dbReference>
<evidence type="ECO:0000256" key="3">
    <source>
        <dbReference type="ARBA" id="ARBA00022723"/>
    </source>
</evidence>
<evidence type="ECO:0000313" key="7">
    <source>
        <dbReference type="EMBL" id="PIA99181.1"/>
    </source>
</evidence>
<evidence type="ECO:0000313" key="9">
    <source>
        <dbReference type="Proteomes" id="UP000230605"/>
    </source>
</evidence>
<evidence type="ECO:0000256" key="6">
    <source>
        <dbReference type="SAM" id="MobiDB-lite"/>
    </source>
</evidence>
<feature type="region of interest" description="Disordered" evidence="6">
    <location>
        <begin position="196"/>
        <end position="216"/>
    </location>
</feature>
<gene>
    <name evidence="7" type="ORF">CB0940_03017</name>
    <name evidence="8" type="ORF">RHO25_004803</name>
</gene>